<proteinExistence type="predicted"/>
<dbReference type="AlphaFoldDB" id="T0LDG8"/>
<evidence type="ECO:0000313" key="2">
    <source>
        <dbReference type="Proteomes" id="UP000053780"/>
    </source>
</evidence>
<organism evidence="1 2">
    <name type="scientific">Vairimorpha apis BRL 01</name>
    <dbReference type="NCBI Taxonomy" id="1037528"/>
    <lineage>
        <taxon>Eukaryota</taxon>
        <taxon>Fungi</taxon>
        <taxon>Fungi incertae sedis</taxon>
        <taxon>Microsporidia</taxon>
        <taxon>Nosematidae</taxon>
        <taxon>Vairimorpha</taxon>
    </lineage>
</organism>
<protein>
    <submittedName>
        <fullName evidence="1">Uncharacterized protein</fullName>
    </submittedName>
</protein>
<evidence type="ECO:0000313" key="1">
    <source>
        <dbReference type="EMBL" id="EQB62343.1"/>
    </source>
</evidence>
<dbReference type="OrthoDB" id="2188879at2759"/>
<dbReference type="EMBL" id="KE646872">
    <property type="protein sequence ID" value="EQB62343.1"/>
    <property type="molecule type" value="Genomic_DNA"/>
</dbReference>
<keyword evidence="2" id="KW-1185">Reference proteome</keyword>
<reference evidence="1 2" key="1">
    <citation type="journal article" date="2013" name="BMC Genomics">
        <title>Genome sequencing and comparative genomics of honey bee microsporidia, Nosema apis reveal novel insights into host-parasite interactions.</title>
        <authorList>
            <person name="Chen Yp."/>
            <person name="Pettis J.S."/>
            <person name="Zhao Y."/>
            <person name="Liu X."/>
            <person name="Tallon L.J."/>
            <person name="Sadzewicz L.D."/>
            <person name="Li R."/>
            <person name="Zheng H."/>
            <person name="Huang S."/>
            <person name="Zhang X."/>
            <person name="Hamilton M.C."/>
            <person name="Pernal S.F."/>
            <person name="Melathopoulos A.P."/>
            <person name="Yan X."/>
            <person name="Evans J.D."/>
        </authorList>
    </citation>
    <scope>NUCLEOTIDE SEQUENCE [LARGE SCALE GENOMIC DNA]</scope>
    <source>
        <strain evidence="1 2">BRL 01</strain>
    </source>
</reference>
<gene>
    <name evidence="1" type="ORF">NAPIS_ORF00079</name>
</gene>
<dbReference type="Proteomes" id="UP000053780">
    <property type="component" value="Unassembled WGS sequence"/>
</dbReference>
<accession>T0LDG8</accession>
<dbReference type="VEuPathDB" id="MicrosporidiaDB:NAPIS_ORF00079"/>
<name>T0LDG8_9MICR</name>
<sequence length="524" mass="63066">MEITRLSNNTKILNTIYIKDYIFCNKSYSVEIYSKLLELVYSLPTSEYIKLIIKYSEDVLIFFNNDDQYCFLSFNGKNINEFLKYNLLYNDEKFKNVFNNLKFYGKLCLENFKYHYIYKNTIVMYNKKFIKFFKVCNYEIIEDDSPNDLHFYNLVFISINSNLNIIVRDVEGSIFYLKYSFSEQNIPILNKKLKNVINDNTIWYEVNNKKVCTSEFGNCFVVSSLLYKDYLVLSMEDGEIIYIRLFENAFEIEIYQYMNSFENMHVIGNHIFGFSSVGVSCLFNKENLVSKIDSICDLNNVKNDNFKLTFSNERYTYTLTNMIRTEIDKFAKEKVEIFFLFENLLICSYKNRFTINLQNKVIHDEKYSIREFYECDRMLYFYTKFKIYILSKLNKQRVFFNSLLLDENFVLQYKKFEEILICKFFKHDFIILDIQNNLLTRNKQIKTNLNISCILYNVDIYVSTYNNQFIILNKDLKEIQNFSYITFIIGVPNNNILYLYGTDENLYKFETIKNEKKLLENIKM</sequence>
<dbReference type="HOGENOM" id="CLU_031210_0_0_1"/>